<comment type="caution">
    <text evidence="2">The sequence shown here is derived from an EMBL/GenBank/DDBJ whole genome shotgun (WGS) entry which is preliminary data.</text>
</comment>
<gene>
    <name evidence="2" type="ORF">N7494_007162</name>
</gene>
<evidence type="ECO:0000313" key="3">
    <source>
        <dbReference type="Proteomes" id="UP001220324"/>
    </source>
</evidence>
<dbReference type="EMBL" id="JAQIZZ010000006">
    <property type="protein sequence ID" value="KAJ5537683.1"/>
    <property type="molecule type" value="Genomic_DNA"/>
</dbReference>
<keyword evidence="3" id="KW-1185">Reference proteome</keyword>
<evidence type="ECO:0000313" key="2">
    <source>
        <dbReference type="EMBL" id="KAJ5537683.1"/>
    </source>
</evidence>
<accession>A0AAD6CSC5</accession>
<dbReference type="AlphaFoldDB" id="A0AAD6CSC5"/>
<sequence>MAGTATNLGSDRRVVQNKLSLNPYPRCSGRIQKTYEPVTVHFLKTLNFSPSFFYHTFVQEYYKTFFKMFALPTYITALALFLAAAAASPLQQRDIQWSFDLFPTPQCNQTGDLHAGMGSTGCRANLHSVASAYRLNTVAEGCHIEFFDNTMCDATETTSDIAGPISSTGFCRVPELTRRYGSYQVTCEEKGELK</sequence>
<protein>
    <submittedName>
        <fullName evidence="2">Uncharacterized protein</fullName>
    </submittedName>
</protein>
<proteinExistence type="predicted"/>
<evidence type="ECO:0000256" key="1">
    <source>
        <dbReference type="SAM" id="Phobius"/>
    </source>
</evidence>
<dbReference type="Proteomes" id="UP001220324">
    <property type="component" value="Unassembled WGS sequence"/>
</dbReference>
<organism evidence="2 3">
    <name type="scientific">Penicillium frequentans</name>
    <dbReference type="NCBI Taxonomy" id="3151616"/>
    <lineage>
        <taxon>Eukaryota</taxon>
        <taxon>Fungi</taxon>
        <taxon>Dikarya</taxon>
        <taxon>Ascomycota</taxon>
        <taxon>Pezizomycotina</taxon>
        <taxon>Eurotiomycetes</taxon>
        <taxon>Eurotiomycetidae</taxon>
        <taxon>Eurotiales</taxon>
        <taxon>Aspergillaceae</taxon>
        <taxon>Penicillium</taxon>
    </lineage>
</organism>
<keyword evidence="1" id="KW-0472">Membrane</keyword>
<keyword evidence="1" id="KW-1133">Transmembrane helix</keyword>
<keyword evidence="1" id="KW-0812">Transmembrane</keyword>
<reference evidence="2 3" key="1">
    <citation type="journal article" date="2023" name="IMA Fungus">
        <title>Comparative genomic study of the Penicillium genus elucidates a diverse pangenome and 15 lateral gene transfer events.</title>
        <authorList>
            <person name="Petersen C."/>
            <person name="Sorensen T."/>
            <person name="Nielsen M.R."/>
            <person name="Sondergaard T.E."/>
            <person name="Sorensen J.L."/>
            <person name="Fitzpatrick D.A."/>
            <person name="Frisvad J.C."/>
            <person name="Nielsen K.L."/>
        </authorList>
    </citation>
    <scope>NUCLEOTIDE SEQUENCE [LARGE SCALE GENOMIC DNA]</scope>
    <source>
        <strain evidence="2 3">IBT 35679</strain>
    </source>
</reference>
<feature type="transmembrane region" description="Helical" evidence="1">
    <location>
        <begin position="65"/>
        <end position="87"/>
    </location>
</feature>
<name>A0AAD6CSC5_9EURO</name>